<comment type="caution">
    <text evidence="7">The sequence shown here is derived from an EMBL/GenBank/DDBJ whole genome shotgun (WGS) entry which is preliminary data.</text>
</comment>
<dbReference type="PROSITE" id="PS51462">
    <property type="entry name" value="NUDIX"/>
    <property type="match status" value="1"/>
</dbReference>
<dbReference type="RefSeq" id="WP_132170359.1">
    <property type="nucleotide sequence ID" value="NZ_SMKX01000065.1"/>
</dbReference>
<sequence length="170" mass="18338">MPARPIDLPLTLTAFTCTVDAGGRMLMVRHERLGVVRWEVPGGHVEPGETTAEAAVRETVEETGVLVTPGRVVADCVHHWRGRSVQIVYFEATPQSTAVLVTDDPRISAIAWVDPAELRPEETSALGWPVIQHVAAGNSSLLHLGASHHETAAGWEPLITSSRMCGEHVS</sequence>
<evidence type="ECO:0000256" key="1">
    <source>
        <dbReference type="ARBA" id="ARBA00001946"/>
    </source>
</evidence>
<dbReference type="OrthoDB" id="9804442at2"/>
<dbReference type="SUPFAM" id="SSF55811">
    <property type="entry name" value="Nudix"/>
    <property type="match status" value="1"/>
</dbReference>
<accession>A0A4R4ZGY3</accession>
<gene>
    <name evidence="7" type="ORF">E1263_22090</name>
</gene>
<evidence type="ECO:0000313" key="8">
    <source>
        <dbReference type="Proteomes" id="UP000295124"/>
    </source>
</evidence>
<evidence type="ECO:0000256" key="4">
    <source>
        <dbReference type="ARBA" id="ARBA00022842"/>
    </source>
</evidence>
<dbReference type="PROSITE" id="PS00893">
    <property type="entry name" value="NUDIX_BOX"/>
    <property type="match status" value="1"/>
</dbReference>
<organism evidence="7 8">
    <name type="scientific">Kribbella antibiotica</name>
    <dbReference type="NCBI Taxonomy" id="190195"/>
    <lineage>
        <taxon>Bacteria</taxon>
        <taxon>Bacillati</taxon>
        <taxon>Actinomycetota</taxon>
        <taxon>Actinomycetes</taxon>
        <taxon>Propionibacteriales</taxon>
        <taxon>Kribbellaceae</taxon>
        <taxon>Kribbella</taxon>
    </lineage>
</organism>
<dbReference type="InterPro" id="IPR015797">
    <property type="entry name" value="NUDIX_hydrolase-like_dom_sf"/>
</dbReference>
<evidence type="ECO:0000256" key="3">
    <source>
        <dbReference type="ARBA" id="ARBA00022801"/>
    </source>
</evidence>
<comment type="similarity">
    <text evidence="2 5">Belongs to the Nudix hydrolase family.</text>
</comment>
<dbReference type="InterPro" id="IPR020476">
    <property type="entry name" value="Nudix_hydrolase"/>
</dbReference>
<dbReference type="InterPro" id="IPR020084">
    <property type="entry name" value="NUDIX_hydrolase_CS"/>
</dbReference>
<name>A0A4R4ZGY3_9ACTN</name>
<dbReference type="PANTHER" id="PTHR43046:SF12">
    <property type="entry name" value="GDP-MANNOSE MANNOSYL HYDROLASE"/>
    <property type="match status" value="1"/>
</dbReference>
<evidence type="ECO:0000313" key="7">
    <source>
        <dbReference type="EMBL" id="TDD57813.1"/>
    </source>
</evidence>
<dbReference type="Gene3D" id="3.90.79.10">
    <property type="entry name" value="Nucleoside Triphosphate Pyrophosphohydrolase"/>
    <property type="match status" value="1"/>
</dbReference>
<dbReference type="AlphaFoldDB" id="A0A4R4ZGY3"/>
<dbReference type="PANTHER" id="PTHR43046">
    <property type="entry name" value="GDP-MANNOSE MANNOSYL HYDROLASE"/>
    <property type="match status" value="1"/>
</dbReference>
<evidence type="ECO:0000256" key="5">
    <source>
        <dbReference type="RuleBase" id="RU003476"/>
    </source>
</evidence>
<evidence type="ECO:0000259" key="6">
    <source>
        <dbReference type="PROSITE" id="PS51462"/>
    </source>
</evidence>
<feature type="domain" description="Nudix hydrolase" evidence="6">
    <location>
        <begin position="9"/>
        <end position="135"/>
    </location>
</feature>
<dbReference type="Pfam" id="PF00293">
    <property type="entry name" value="NUDIX"/>
    <property type="match status" value="1"/>
</dbReference>
<comment type="cofactor">
    <cofactor evidence="1">
        <name>Mg(2+)</name>
        <dbReference type="ChEBI" id="CHEBI:18420"/>
    </cofactor>
</comment>
<keyword evidence="3 5" id="KW-0378">Hydrolase</keyword>
<dbReference type="CDD" id="cd02883">
    <property type="entry name" value="NUDIX_Hydrolase"/>
    <property type="match status" value="1"/>
</dbReference>
<proteinExistence type="inferred from homology"/>
<keyword evidence="8" id="KW-1185">Reference proteome</keyword>
<evidence type="ECO:0000256" key="2">
    <source>
        <dbReference type="ARBA" id="ARBA00005582"/>
    </source>
</evidence>
<dbReference type="PRINTS" id="PR00502">
    <property type="entry name" value="NUDIXFAMILY"/>
</dbReference>
<dbReference type="Proteomes" id="UP000295124">
    <property type="component" value="Unassembled WGS sequence"/>
</dbReference>
<dbReference type="GO" id="GO:0016787">
    <property type="term" value="F:hydrolase activity"/>
    <property type="evidence" value="ECO:0007669"/>
    <property type="project" value="UniProtKB-KW"/>
</dbReference>
<reference evidence="7 8" key="1">
    <citation type="submission" date="2019-03" db="EMBL/GenBank/DDBJ databases">
        <title>Draft genome sequences of novel Actinobacteria.</title>
        <authorList>
            <person name="Sahin N."/>
            <person name="Ay H."/>
            <person name="Saygin H."/>
        </authorList>
    </citation>
    <scope>NUCLEOTIDE SEQUENCE [LARGE SCALE GENOMIC DNA]</scope>
    <source>
        <strain evidence="7 8">JCM 13523</strain>
    </source>
</reference>
<protein>
    <submittedName>
        <fullName evidence="7">NUDIX hydrolase</fullName>
    </submittedName>
</protein>
<dbReference type="InterPro" id="IPR000086">
    <property type="entry name" value="NUDIX_hydrolase_dom"/>
</dbReference>
<dbReference type="EMBL" id="SMKX01000065">
    <property type="protein sequence ID" value="TDD57813.1"/>
    <property type="molecule type" value="Genomic_DNA"/>
</dbReference>
<keyword evidence="4" id="KW-0460">Magnesium</keyword>